<evidence type="ECO:0000313" key="2">
    <source>
        <dbReference type="Proteomes" id="UP000315724"/>
    </source>
</evidence>
<organism evidence="1 2">
    <name type="scientific">Thalassoglobus polymorphus</name>
    <dbReference type="NCBI Taxonomy" id="2527994"/>
    <lineage>
        <taxon>Bacteria</taxon>
        <taxon>Pseudomonadati</taxon>
        <taxon>Planctomycetota</taxon>
        <taxon>Planctomycetia</taxon>
        <taxon>Planctomycetales</taxon>
        <taxon>Planctomycetaceae</taxon>
        <taxon>Thalassoglobus</taxon>
    </lineage>
</organism>
<dbReference type="PANTHER" id="PTHR48100">
    <property type="entry name" value="BROAD-SPECIFICITY PHOSPHATASE YOR283W-RELATED"/>
    <property type="match status" value="1"/>
</dbReference>
<dbReference type="SUPFAM" id="SSF53254">
    <property type="entry name" value="Phosphoglycerate mutase-like"/>
    <property type="match status" value="1"/>
</dbReference>
<reference evidence="1 2" key="1">
    <citation type="submission" date="2019-02" db="EMBL/GenBank/DDBJ databases">
        <title>Deep-cultivation of Planctomycetes and their phenomic and genomic characterization uncovers novel biology.</title>
        <authorList>
            <person name="Wiegand S."/>
            <person name="Jogler M."/>
            <person name="Boedeker C."/>
            <person name="Pinto D."/>
            <person name="Vollmers J."/>
            <person name="Rivas-Marin E."/>
            <person name="Kohn T."/>
            <person name="Peeters S.H."/>
            <person name="Heuer A."/>
            <person name="Rast P."/>
            <person name="Oberbeckmann S."/>
            <person name="Bunk B."/>
            <person name="Jeske O."/>
            <person name="Meyerdierks A."/>
            <person name="Storesund J.E."/>
            <person name="Kallscheuer N."/>
            <person name="Luecker S."/>
            <person name="Lage O.M."/>
            <person name="Pohl T."/>
            <person name="Merkel B.J."/>
            <person name="Hornburger P."/>
            <person name="Mueller R.-W."/>
            <person name="Bruemmer F."/>
            <person name="Labrenz M."/>
            <person name="Spormann A.M."/>
            <person name="Op den Camp H."/>
            <person name="Overmann J."/>
            <person name="Amann R."/>
            <person name="Jetten M.S.M."/>
            <person name="Mascher T."/>
            <person name="Medema M.H."/>
            <person name="Devos D.P."/>
            <person name="Kaster A.-K."/>
            <person name="Ovreas L."/>
            <person name="Rohde M."/>
            <person name="Galperin M.Y."/>
            <person name="Jogler C."/>
        </authorList>
    </citation>
    <scope>NUCLEOTIDE SEQUENCE [LARGE SCALE GENOMIC DNA]</scope>
    <source>
        <strain evidence="1 2">Mal48</strain>
    </source>
</reference>
<dbReference type="PANTHER" id="PTHR48100:SF59">
    <property type="entry name" value="ADENOSYLCOBALAMIN_ALPHA-RIBAZOLE PHOSPHATASE"/>
    <property type="match status" value="1"/>
</dbReference>
<dbReference type="GO" id="GO:0005737">
    <property type="term" value="C:cytoplasm"/>
    <property type="evidence" value="ECO:0007669"/>
    <property type="project" value="TreeGrafter"/>
</dbReference>
<dbReference type="OrthoDB" id="9781415at2"/>
<dbReference type="Proteomes" id="UP000315724">
    <property type="component" value="Chromosome"/>
</dbReference>
<dbReference type="AlphaFoldDB" id="A0A517QI65"/>
<dbReference type="GO" id="GO:0016791">
    <property type="term" value="F:phosphatase activity"/>
    <property type="evidence" value="ECO:0007669"/>
    <property type="project" value="TreeGrafter"/>
</dbReference>
<evidence type="ECO:0000313" key="1">
    <source>
        <dbReference type="EMBL" id="QDT31322.1"/>
    </source>
</evidence>
<accession>A0A517QI65</accession>
<dbReference type="InterPro" id="IPR029033">
    <property type="entry name" value="His_PPase_superfam"/>
</dbReference>
<name>A0A517QI65_9PLAN</name>
<dbReference type="EC" id="3.1.3.3" evidence="1"/>
<protein>
    <submittedName>
        <fullName evidence="1">Phosphoserine phosphatase 1</fullName>
        <ecNumber evidence="1">3.1.3.3</ecNumber>
    </submittedName>
</protein>
<sequence length="189" mass="20866">MTIYLIRPGETDYDVQKRLQGSINLPLTEQGVVQVDEMVTEVSKSQLDRIYTSPTEPALSTAKRIASKLGISLKVLDSLANVDLGLWQGLCISEIRSKQPKVFKQWKESPESVCPPQGEDGEEACQRIAAALRKPMKRGKSIAIVASEPLASLIECHLQGREPELSESFCKQREVAHCQAVELPSPVPK</sequence>
<dbReference type="RefSeq" id="WP_145195807.1">
    <property type="nucleotide sequence ID" value="NZ_CP036267.1"/>
</dbReference>
<dbReference type="SMART" id="SM00855">
    <property type="entry name" value="PGAM"/>
    <property type="match status" value="1"/>
</dbReference>
<gene>
    <name evidence="1" type="primary">pspA</name>
    <name evidence="1" type="ORF">Mal48_05550</name>
</gene>
<keyword evidence="2" id="KW-1185">Reference proteome</keyword>
<dbReference type="Pfam" id="PF00300">
    <property type="entry name" value="His_Phos_1"/>
    <property type="match status" value="1"/>
</dbReference>
<proteinExistence type="predicted"/>
<dbReference type="Gene3D" id="3.40.50.1240">
    <property type="entry name" value="Phosphoglycerate mutase-like"/>
    <property type="match status" value="1"/>
</dbReference>
<dbReference type="CDD" id="cd07067">
    <property type="entry name" value="HP_PGM_like"/>
    <property type="match status" value="1"/>
</dbReference>
<keyword evidence="1" id="KW-0378">Hydrolase</keyword>
<dbReference type="InterPro" id="IPR050275">
    <property type="entry name" value="PGM_Phosphatase"/>
</dbReference>
<dbReference type="EMBL" id="CP036267">
    <property type="protein sequence ID" value="QDT31322.1"/>
    <property type="molecule type" value="Genomic_DNA"/>
</dbReference>
<dbReference type="KEGG" id="tpol:Mal48_05550"/>
<dbReference type="InterPro" id="IPR013078">
    <property type="entry name" value="His_Pase_superF_clade-1"/>
</dbReference>